<dbReference type="GO" id="GO:0000750">
    <property type="term" value="P:pheromone-dependent signal transduction involved in conjugation with cellular fusion"/>
    <property type="evidence" value="ECO:0007669"/>
    <property type="project" value="InterPro"/>
</dbReference>
<dbReference type="STRING" id="90262.A0A1X2I5C7"/>
<dbReference type="GO" id="GO:0031681">
    <property type="term" value="F:G-protein beta-subunit binding"/>
    <property type="evidence" value="ECO:0007669"/>
    <property type="project" value="InterPro"/>
</dbReference>
<evidence type="ECO:0000256" key="9">
    <source>
        <dbReference type="ARBA" id="ARBA00023288"/>
    </source>
</evidence>
<dbReference type="EMBL" id="MCGE01000026">
    <property type="protein sequence ID" value="ORZ09812.1"/>
    <property type="molecule type" value="Genomic_DNA"/>
</dbReference>
<evidence type="ECO:0000256" key="3">
    <source>
        <dbReference type="ARBA" id="ARBA00011581"/>
    </source>
</evidence>
<evidence type="ECO:0000256" key="6">
    <source>
        <dbReference type="ARBA" id="ARBA00023136"/>
    </source>
</evidence>
<feature type="non-terminal residue" evidence="12">
    <location>
        <position position="79"/>
    </location>
</feature>
<protein>
    <recommendedName>
        <fullName evidence="4">Guanine nucleotide-binding protein subunit gamma</fullName>
    </recommendedName>
</protein>
<organism evidence="12 13">
    <name type="scientific">Absidia repens</name>
    <dbReference type="NCBI Taxonomy" id="90262"/>
    <lineage>
        <taxon>Eukaryota</taxon>
        <taxon>Fungi</taxon>
        <taxon>Fungi incertae sedis</taxon>
        <taxon>Mucoromycota</taxon>
        <taxon>Mucoromycotina</taxon>
        <taxon>Mucoromycetes</taxon>
        <taxon>Mucorales</taxon>
        <taxon>Cunninghamellaceae</taxon>
        <taxon>Absidia</taxon>
    </lineage>
</organism>
<dbReference type="AlphaFoldDB" id="A0A1X2I5C7"/>
<evidence type="ECO:0000256" key="10">
    <source>
        <dbReference type="ARBA" id="ARBA00023289"/>
    </source>
</evidence>
<dbReference type="SMART" id="SM01224">
    <property type="entry name" value="G_gamma"/>
    <property type="match status" value="1"/>
</dbReference>
<evidence type="ECO:0000256" key="4">
    <source>
        <dbReference type="ARBA" id="ARBA00016111"/>
    </source>
</evidence>
<evidence type="ECO:0000256" key="1">
    <source>
        <dbReference type="ARBA" id="ARBA00004170"/>
    </source>
</evidence>
<comment type="caution">
    <text evidence="12">The sequence shown here is derived from an EMBL/GenBank/DDBJ whole genome shotgun (WGS) entry which is preliminary data.</text>
</comment>
<evidence type="ECO:0000259" key="11">
    <source>
        <dbReference type="PROSITE" id="PS50058"/>
    </source>
</evidence>
<evidence type="ECO:0000256" key="7">
    <source>
        <dbReference type="ARBA" id="ARBA00023139"/>
    </source>
</evidence>
<evidence type="ECO:0000256" key="8">
    <source>
        <dbReference type="ARBA" id="ARBA00023224"/>
    </source>
</evidence>
<dbReference type="InterPro" id="IPR041848">
    <property type="entry name" value="Ste18_fungal"/>
</dbReference>
<sequence>MQRRHTREELAELKLRRLLIHNQNLNAQLDVPRLPVSEASRELIDFCSGTHDPLLPSIWGPVKEDPFTPLKKKWACCNI</sequence>
<comment type="subcellular location">
    <subcellularLocation>
        <location evidence="1">Membrane</location>
        <topology evidence="1">Peripheral membrane protein</topology>
    </subcellularLocation>
</comment>
<evidence type="ECO:0000313" key="13">
    <source>
        <dbReference type="Proteomes" id="UP000193560"/>
    </source>
</evidence>
<keyword evidence="7" id="KW-0564">Palmitate</keyword>
<keyword evidence="13" id="KW-1185">Reference proteome</keyword>
<comment type="subunit">
    <text evidence="3">G proteins are composed of 3 units, alpha, beta and gamma.</text>
</comment>
<dbReference type="FunFam" id="4.10.260.10:FF:000003">
    <property type="entry name" value="G-protein complex gamma subunit Ste18/GpgA"/>
    <property type="match status" value="1"/>
</dbReference>
<dbReference type="Pfam" id="PF00631">
    <property type="entry name" value="G-gamma"/>
    <property type="match status" value="1"/>
</dbReference>
<gene>
    <name evidence="12" type="ORF">BCR42DRAFT_423111</name>
</gene>
<dbReference type="OrthoDB" id="19232at2759"/>
<keyword evidence="6" id="KW-0472">Membrane</keyword>
<dbReference type="GO" id="GO:0007186">
    <property type="term" value="P:G protein-coupled receptor signaling pathway"/>
    <property type="evidence" value="ECO:0007669"/>
    <property type="project" value="InterPro"/>
</dbReference>
<dbReference type="SMART" id="SM00224">
    <property type="entry name" value="GGL"/>
    <property type="match status" value="1"/>
</dbReference>
<evidence type="ECO:0000313" key="12">
    <source>
        <dbReference type="EMBL" id="ORZ09812.1"/>
    </source>
</evidence>
<dbReference type="Proteomes" id="UP000193560">
    <property type="component" value="Unassembled WGS sequence"/>
</dbReference>
<evidence type="ECO:0000256" key="2">
    <source>
        <dbReference type="ARBA" id="ARBA00007431"/>
    </source>
</evidence>
<keyword evidence="8" id="KW-0807">Transducer</keyword>
<evidence type="ECO:0000256" key="5">
    <source>
        <dbReference type="ARBA" id="ARBA00022481"/>
    </source>
</evidence>
<dbReference type="PANTHER" id="PTHR28189">
    <property type="entry name" value="GUANINE NUCLEOTIDE-BINDING PROTEIN SUBUNIT GAMMA"/>
    <property type="match status" value="1"/>
</dbReference>
<accession>A0A1X2I5C7</accession>
<proteinExistence type="inferred from homology"/>
<feature type="domain" description="G protein gamma" evidence="11">
    <location>
        <begin position="6"/>
        <end position="79"/>
    </location>
</feature>
<name>A0A1X2I5C7_9FUNG</name>
<reference evidence="12 13" key="1">
    <citation type="submission" date="2016-07" db="EMBL/GenBank/DDBJ databases">
        <title>Pervasive Adenine N6-methylation of Active Genes in Fungi.</title>
        <authorList>
            <consortium name="DOE Joint Genome Institute"/>
            <person name="Mondo S.J."/>
            <person name="Dannebaum R.O."/>
            <person name="Kuo R.C."/>
            <person name="Labutti K."/>
            <person name="Haridas S."/>
            <person name="Kuo A."/>
            <person name="Salamov A."/>
            <person name="Ahrendt S.R."/>
            <person name="Lipzen A."/>
            <person name="Sullivan W."/>
            <person name="Andreopoulos W.B."/>
            <person name="Clum A."/>
            <person name="Lindquist E."/>
            <person name="Daum C."/>
            <person name="Ramamoorthy G.K."/>
            <person name="Gryganskyi A."/>
            <person name="Culley D."/>
            <person name="Magnuson J.K."/>
            <person name="James T.Y."/>
            <person name="O'Malley M.A."/>
            <person name="Stajich J.E."/>
            <person name="Spatafora J.W."/>
            <person name="Visel A."/>
            <person name="Grigoriev I.V."/>
        </authorList>
    </citation>
    <scope>NUCLEOTIDE SEQUENCE [LARGE SCALE GENOMIC DNA]</scope>
    <source>
        <strain evidence="12 13">NRRL 1336</strain>
    </source>
</reference>
<dbReference type="PANTHER" id="PTHR28189:SF1">
    <property type="entry name" value="GUANINE NUCLEOTIDE-BINDING PROTEIN SUBUNIT GAMMA"/>
    <property type="match status" value="1"/>
</dbReference>
<dbReference type="GO" id="GO:0005834">
    <property type="term" value="C:heterotrimeric G-protein complex"/>
    <property type="evidence" value="ECO:0007669"/>
    <property type="project" value="TreeGrafter"/>
</dbReference>
<dbReference type="InterPro" id="IPR036284">
    <property type="entry name" value="GGL_sf"/>
</dbReference>
<dbReference type="PROSITE" id="PS50058">
    <property type="entry name" value="G_PROTEIN_GAMMA"/>
    <property type="match status" value="1"/>
</dbReference>
<comment type="similarity">
    <text evidence="2">Belongs to the G protein gamma family.</text>
</comment>
<dbReference type="SUPFAM" id="SSF48670">
    <property type="entry name" value="Transducin (heterotrimeric G protein), gamma chain"/>
    <property type="match status" value="1"/>
</dbReference>
<keyword evidence="9" id="KW-0449">Lipoprotein</keyword>
<keyword evidence="5" id="KW-0488">Methylation</keyword>
<dbReference type="Gene3D" id="4.10.260.10">
    <property type="entry name" value="Transducin (heterotrimeric G protein), gamma chain"/>
    <property type="match status" value="1"/>
</dbReference>
<dbReference type="InterPro" id="IPR015898">
    <property type="entry name" value="G-protein_gamma-like_dom"/>
</dbReference>
<keyword evidence="10" id="KW-0636">Prenylation</keyword>